<name>A0A5B6WPF4_9ROSI</name>
<dbReference type="Gene3D" id="3.30.420.10">
    <property type="entry name" value="Ribonuclease H-like superfamily/Ribonuclease H"/>
    <property type="match status" value="1"/>
</dbReference>
<dbReference type="InterPro" id="IPR012337">
    <property type="entry name" value="RNaseH-like_sf"/>
</dbReference>
<sequence>MHYFTKWIEAEALATITEKLGIPRTIITDNGTQFQGKFKWFYANFQIALTQSLVKTPQTNG</sequence>
<evidence type="ECO:0000313" key="3">
    <source>
        <dbReference type="Proteomes" id="UP000325315"/>
    </source>
</evidence>
<keyword evidence="3" id="KW-1185">Reference proteome</keyword>
<accession>A0A5B6WPF4</accession>
<reference evidence="2" key="1">
    <citation type="submission" date="2019-08" db="EMBL/GenBank/DDBJ databases">
        <authorList>
            <person name="Liu F."/>
        </authorList>
    </citation>
    <scope>NUCLEOTIDE SEQUENCE [LARGE SCALE GENOMIC DNA]</scope>
    <source>
        <strain evidence="2">PA1801</strain>
        <tissue evidence="2">Leaf</tissue>
    </source>
</reference>
<proteinExistence type="predicted"/>
<organism evidence="2 3">
    <name type="scientific">Gossypium australe</name>
    <dbReference type="NCBI Taxonomy" id="47621"/>
    <lineage>
        <taxon>Eukaryota</taxon>
        <taxon>Viridiplantae</taxon>
        <taxon>Streptophyta</taxon>
        <taxon>Embryophyta</taxon>
        <taxon>Tracheophyta</taxon>
        <taxon>Spermatophyta</taxon>
        <taxon>Magnoliopsida</taxon>
        <taxon>eudicotyledons</taxon>
        <taxon>Gunneridae</taxon>
        <taxon>Pentapetalae</taxon>
        <taxon>rosids</taxon>
        <taxon>malvids</taxon>
        <taxon>Malvales</taxon>
        <taxon>Malvaceae</taxon>
        <taxon>Malvoideae</taxon>
        <taxon>Gossypium</taxon>
    </lineage>
</organism>
<feature type="domain" description="Integrase catalytic" evidence="1">
    <location>
        <begin position="1"/>
        <end position="61"/>
    </location>
</feature>
<gene>
    <name evidence="2" type="ORF">EPI10_005409</name>
</gene>
<dbReference type="InterPro" id="IPR001584">
    <property type="entry name" value="Integrase_cat-core"/>
</dbReference>
<dbReference type="EMBL" id="SMMG02000002">
    <property type="protein sequence ID" value="KAA3483218.1"/>
    <property type="molecule type" value="Genomic_DNA"/>
</dbReference>
<comment type="caution">
    <text evidence="2">The sequence shown here is derived from an EMBL/GenBank/DDBJ whole genome shotgun (WGS) entry which is preliminary data.</text>
</comment>
<dbReference type="Proteomes" id="UP000325315">
    <property type="component" value="Unassembled WGS sequence"/>
</dbReference>
<dbReference type="OrthoDB" id="994881at2759"/>
<evidence type="ECO:0000259" key="1">
    <source>
        <dbReference type="PROSITE" id="PS50994"/>
    </source>
</evidence>
<protein>
    <submittedName>
        <fullName evidence="2">Rve domain-containing protein</fullName>
    </submittedName>
</protein>
<dbReference type="GO" id="GO:0003676">
    <property type="term" value="F:nucleic acid binding"/>
    <property type="evidence" value="ECO:0007669"/>
    <property type="project" value="InterPro"/>
</dbReference>
<dbReference type="GO" id="GO:0015074">
    <property type="term" value="P:DNA integration"/>
    <property type="evidence" value="ECO:0007669"/>
    <property type="project" value="InterPro"/>
</dbReference>
<dbReference type="AlphaFoldDB" id="A0A5B6WPF4"/>
<dbReference type="SUPFAM" id="SSF53098">
    <property type="entry name" value="Ribonuclease H-like"/>
    <property type="match status" value="1"/>
</dbReference>
<evidence type="ECO:0000313" key="2">
    <source>
        <dbReference type="EMBL" id="KAA3483218.1"/>
    </source>
</evidence>
<dbReference type="InterPro" id="IPR036397">
    <property type="entry name" value="RNaseH_sf"/>
</dbReference>
<dbReference type="PROSITE" id="PS50994">
    <property type="entry name" value="INTEGRASE"/>
    <property type="match status" value="1"/>
</dbReference>